<dbReference type="EMBL" id="UINC01001109">
    <property type="protein sequence ID" value="SUZ71050.1"/>
    <property type="molecule type" value="Genomic_DNA"/>
</dbReference>
<feature type="region of interest" description="Disordered" evidence="1">
    <location>
        <begin position="2742"/>
        <end position="2853"/>
    </location>
</feature>
<organism evidence="4">
    <name type="scientific">marine metagenome</name>
    <dbReference type="NCBI Taxonomy" id="408172"/>
    <lineage>
        <taxon>unclassified sequences</taxon>
        <taxon>metagenomes</taxon>
        <taxon>ecological metagenomes</taxon>
    </lineage>
</organism>
<proteinExistence type="predicted"/>
<protein>
    <recommendedName>
        <fullName evidence="3">Fibronectin type-III domain-containing protein</fullName>
    </recommendedName>
</protein>
<evidence type="ECO:0000259" key="3">
    <source>
        <dbReference type="PROSITE" id="PS50853"/>
    </source>
</evidence>
<gene>
    <name evidence="4" type="ORF">METZ01_LOCUS23904</name>
</gene>
<keyword evidence="2" id="KW-1133">Transmembrane helix</keyword>
<feature type="transmembrane region" description="Helical" evidence="2">
    <location>
        <begin position="2710"/>
        <end position="2730"/>
    </location>
</feature>
<feature type="compositionally biased region" description="Acidic residues" evidence="1">
    <location>
        <begin position="2812"/>
        <end position="2842"/>
    </location>
</feature>
<dbReference type="SUPFAM" id="SSF50998">
    <property type="entry name" value="Quinoprotein alcohol dehydrogenase-like"/>
    <property type="match status" value="1"/>
</dbReference>
<dbReference type="InterPro" id="IPR015943">
    <property type="entry name" value="WD40/YVTN_repeat-like_dom_sf"/>
</dbReference>
<evidence type="ECO:0000313" key="4">
    <source>
        <dbReference type="EMBL" id="SUZ71050.1"/>
    </source>
</evidence>
<dbReference type="PROSITE" id="PS50853">
    <property type="entry name" value="FN3"/>
    <property type="match status" value="1"/>
</dbReference>
<evidence type="ECO:0000256" key="2">
    <source>
        <dbReference type="SAM" id="Phobius"/>
    </source>
</evidence>
<dbReference type="SUPFAM" id="SSF49265">
    <property type="entry name" value="Fibronectin type III"/>
    <property type="match status" value="1"/>
</dbReference>
<dbReference type="InterPro" id="IPR011047">
    <property type="entry name" value="Quinoprotein_ADH-like_sf"/>
</dbReference>
<sequence length="2853" mass="306221">MTLVFLMILLPWCSMATSGTEFYGSFDDTSQQRSATSRSWGVNGTNDTGWIDLAAGGADPANGTPAYGDLMLELAPGAVINNLTFEIAVNGSDGYWANQPQLTLMNTQTEILDWGGMGDLGRQNDFLDHPPTLIDGVLDTSLKPNSISDASWQLPTGIEITDLVIEALRPVDPKLSLTPLTVTIHDSAFNPFDGRLYLLVDDDLLHLDNNANKRIIDIQPHVAGRSLVVDGSRNVLYMGTADGQVSAMRLSDSTTIEEIPSDVNHTHSDPILAMAVDIHGVLWAATECGLHYLMPSQGSLWNSEGFCLGEEIERPVDMLVEGRELFVATESHGIHAIEYNISASGSANPITIDRNTVWDTSDFLSGDSIADLAIANDILYIATSDSGIDRLDISSSSWLGSWTSSNWLASDTVVGLAVTPGWLHILGDEQVQAYDTDVLLFRSEAPLSDFALAGSGASISAWPGDLERAPGSSMVLIGDSSGTLGRLLGENPDGTMVVVSSPSIDDAEVTAIIDDGEQGEFWIASGSSINIMDKREGVWKPPIDLNDHVSDPGSITEITQDDDGWVWVGTTGTGALRFSNVDGSFFGYIQGLSSYHVTSMDFDANNEILVIGHHGSGVSLYSTSTEAVIEIFTTSNGLDSDSIRDVATRYGVAYIATQEEGVMRIDLSGPTIIGSWQSLGADNLEQTPVAVDGDTIYVGLPGFGILIIDRLTRDIIDLWTPDEQNGIPDADVNTIAIDYYGGLLVGSEVQNTGASSNGGIARWDGSSWELLPTSIPGWGNDPFEFYDITSDAGGIYAGTNRGACMWNWATDTQASITLEECWSTGGGGGGGGGGGSGMPSRWVISVDVIGTDRLYAGTTEGAAVINTANGTVIDVWTAGDDTERARVVKFGDIVYLGFENIGIARYNLTSREWLPAWDGSLGIIGDDDVTTLIEGREEGTIWAGGDSGLTLIDVVNEAVLIQWNRGSNQNGPTLPDYPPAETVIIDHIMYYSPQRAGSWSSRDEVHRINLDNNTSLSTIDAGNRLGYNGVIHGVEHIGDELWIGVRGTSGWGGGGDVGTILRWNTSSDSWKPDLETIGEVGRVNARYLGDCFPLTDTCELWVAYGDNILRRFSAGNMTLLNQWNDVDGRIRGMVEYDDEYLFASMNGILRWNPVNESWLSSWLPGDGLPEESELDFYSMSVVGDDLWASSGNLNDGLVMRLSGNNSNWSTWEVDTDDIPDGYGADILLCNDIVHIAIGFDTWQWWLDGGGIARFDLADNDGDGTSNEWITPLIEDNSNIGDRDTRALACDETNDILYIGFDTEDQGIDRFNYNSNNFIGALTPDRGVSGAKVFPGGMLHDDNVLLVAHYDGQGGITRIITSGTTASTGQVLGSGMDACSIARAPTEGSRAYAIGRSGDTSGINRVDRLDSTGLIEGGFDALVGLPSGVVHEMIANETHVWVTVGSGPNSFLGSTILQGELLENGSVNWQYGYDTQYESINEILLGDGEIWLSTLGGGLWSVNLSQRTFQSTPVPLHNQMDGLLMDGDQMHVGLMGFDGSSAGFQTFNLDSRSWGHGSLLAGLPSNIVTDFVEYDDHILVATHGGIGLWNTSRSDWDDPITTVDGLPSPTINHLFVPPSPLMDNGTVLTGGPAGINVLDHNLSLVGTIGRADGLVGNAVAGIVYAEAVTRQVNDTSTGTSVALHHDAALFISHNGQGPTRPGVAAWDLATDRANGTYNIDMIPSNDVRAVAADDWGVHIATDREPLVHWNGTSMMMESGAGARELQAWPIIDLATDGTHLAAISPSRINVVKVGGNHGIIAVGELAGAIGGDAANGRLAALGSDGLHVYQPMETLNEMPRVFQRRAQPLTAVFVDRSIDITDTTHPGMATVLASPDSPMLIPLHGNQGNSSDILLYPGALTLTAPQRGAWVWASSTLLNYTGTWDLAAYDSGIENAFQTAIFNTPPGSMSSIIHLQLQSPSDGRIKVRLTYDWERLEAPTMITDLIDRPNDGGGVLQASWLPAQDSAWTAYRVYVWDSTDDPNWSPTKDDLDDLPAYQRVPYWSQTTAVFTTGNSNGSQVALSEDRQYRATITIEYPDGSLGDPVTWPGNATPTDEIPSPPEWLIVEPVSGGNPGSLSVEWSACRELDPSLTRIWAVQQEITNAIALSDPMDFAFAAGNTTVLDLEGNTPYWFAVVCVDQAGQSDPVNATVVGPVVTAGGLNDGIAPAPITDTTVSDVPEDEGGRILVTWTPNDEEDCTYHVIYVLPASGWTAPTTVDGWPVAAYVPDCTTDELIIDSIGNASLENGIVYWIGVVAVDDWGNQDVDDVLVVETTPYSELDSLEWVSPDLVTGLLAWDHPSDDGTAIDVRWDRSIAADFSHYTVWVSDYPLDDLTLISSICEGSGQCGLTTIDQRQIGNSPQLEVTINRALYGTEADSLVPAEIVPLVPLYVTVTVHDIAGNVQLTDLGDNMVLVTPFDNRGDLSPPDRIPAPTLEDRSPDSGDGVFVDFAYSTASDIGEYWIYAVAGNPFDSVDNLEPTLVADRSVRTPVLIESLSGGGSIAPDIPMWVAVVAVDSSGNAWYDKLATTMISPVDEIALDPGIHLPEVSEVMVYWDPSGSHIEILWGASDDPQVISYTVYASTTEFSDTREAMLVSSGITVSNATFDALGPTPISPSSTYWIAVVASDGEVHRLGVEPIQIKPLIEYSLEGGGSDRVPVGESWFDQLMEGDLNMFIAFISALMIILGAMLIIKPKARSAPEPWELGTLEVEMEEEMEREAAGLGEEEEYTSPISMLDVPEPGPSGAPESPISEEPELPEDQSSQVPDAVAGELMDSEPEEVELDDLNEMADELDTDDSEEEELDTSFIDDAIDDR</sequence>
<dbReference type="InterPro" id="IPR003961">
    <property type="entry name" value="FN3_dom"/>
</dbReference>
<name>A0A381PVW2_9ZZZZ</name>
<dbReference type="Gene3D" id="2.130.10.10">
    <property type="entry name" value="YVTN repeat-like/Quinoprotein amine dehydrogenase"/>
    <property type="match status" value="4"/>
</dbReference>
<accession>A0A381PVW2</accession>
<dbReference type="SMART" id="SM00060">
    <property type="entry name" value="FN3"/>
    <property type="match status" value="2"/>
</dbReference>
<feature type="domain" description="Fibronectin type-III" evidence="3">
    <location>
        <begin position="2099"/>
        <end position="2199"/>
    </location>
</feature>
<dbReference type="SUPFAM" id="SSF101898">
    <property type="entry name" value="NHL repeat"/>
    <property type="match status" value="1"/>
</dbReference>
<evidence type="ECO:0000256" key="1">
    <source>
        <dbReference type="SAM" id="MobiDB-lite"/>
    </source>
</evidence>
<dbReference type="CDD" id="cd00063">
    <property type="entry name" value="FN3"/>
    <property type="match status" value="1"/>
</dbReference>
<keyword evidence="2" id="KW-0472">Membrane</keyword>
<reference evidence="4" key="1">
    <citation type="submission" date="2018-05" db="EMBL/GenBank/DDBJ databases">
        <authorList>
            <person name="Lanie J.A."/>
            <person name="Ng W.-L."/>
            <person name="Kazmierczak K.M."/>
            <person name="Andrzejewski T.M."/>
            <person name="Davidsen T.M."/>
            <person name="Wayne K.J."/>
            <person name="Tettelin H."/>
            <person name="Glass J.I."/>
            <person name="Rusch D."/>
            <person name="Podicherti R."/>
            <person name="Tsui H.-C.T."/>
            <person name="Winkler M.E."/>
        </authorList>
    </citation>
    <scope>NUCLEOTIDE SEQUENCE</scope>
</reference>
<dbReference type="SUPFAM" id="SSF63829">
    <property type="entry name" value="Calcium-dependent phosphotriesterase"/>
    <property type="match status" value="1"/>
</dbReference>
<keyword evidence="2" id="KW-0812">Transmembrane</keyword>
<dbReference type="InterPro" id="IPR036116">
    <property type="entry name" value="FN3_sf"/>
</dbReference>